<proteinExistence type="predicted"/>
<dbReference type="Gene3D" id="3.30.420.610">
    <property type="entry name" value="LOTUS domain-like"/>
    <property type="match status" value="1"/>
</dbReference>
<dbReference type="PANTHER" id="PTHR35811:SF1">
    <property type="entry name" value="HTH OST-TYPE DOMAIN-CONTAINING PROTEIN"/>
    <property type="match status" value="1"/>
</dbReference>
<keyword evidence="3" id="KW-1185">Reference proteome</keyword>
<reference evidence="2" key="1">
    <citation type="journal article" date="2020" name="Stud. Mycol.">
        <title>101 Dothideomycetes genomes: a test case for predicting lifestyles and emergence of pathogens.</title>
        <authorList>
            <person name="Haridas S."/>
            <person name="Albert R."/>
            <person name="Binder M."/>
            <person name="Bloem J."/>
            <person name="Labutti K."/>
            <person name="Salamov A."/>
            <person name="Andreopoulos B."/>
            <person name="Baker S."/>
            <person name="Barry K."/>
            <person name="Bills G."/>
            <person name="Bluhm B."/>
            <person name="Cannon C."/>
            <person name="Castanera R."/>
            <person name="Culley D."/>
            <person name="Daum C."/>
            <person name="Ezra D."/>
            <person name="Gonzalez J."/>
            <person name="Henrissat B."/>
            <person name="Kuo A."/>
            <person name="Liang C."/>
            <person name="Lipzen A."/>
            <person name="Lutzoni F."/>
            <person name="Magnuson J."/>
            <person name="Mondo S."/>
            <person name="Nolan M."/>
            <person name="Ohm R."/>
            <person name="Pangilinan J."/>
            <person name="Park H.-J."/>
            <person name="Ramirez L."/>
            <person name="Alfaro M."/>
            <person name="Sun H."/>
            <person name="Tritt A."/>
            <person name="Yoshinaga Y."/>
            <person name="Zwiers L.-H."/>
            <person name="Turgeon B."/>
            <person name="Goodwin S."/>
            <person name="Spatafora J."/>
            <person name="Crous P."/>
            <person name="Grigoriev I."/>
        </authorList>
    </citation>
    <scope>NUCLEOTIDE SEQUENCE</scope>
    <source>
        <strain evidence="2">CBS 110217</strain>
    </source>
</reference>
<gene>
    <name evidence="2" type="ORF">EK21DRAFT_100928</name>
</gene>
<dbReference type="OrthoDB" id="5205629at2759"/>
<sequence length="225" mass="24898">MHHHLPVLIDADNVSAKVIGGLLAEIANYGVASVRWIYGDWTRPDLEPWKQCLLKYSITPIQQFAYTTGKNATDEAMIINAMDLLYTKAGVEKIPVVPQQDVLRSGEPSDGTKKHKLVLPWSANVHAEEISTALPMLPKQTQRPLDEAATAALRLAIINATTDPSGWVNLVHVGGYLNRVSPDMQPRNYGYRKLRELVEASGVAELEQRQMGTNPPFVVAHLLDD</sequence>
<dbReference type="InterPro" id="IPR021139">
    <property type="entry name" value="NYN"/>
</dbReference>
<dbReference type="InterPro" id="IPR041966">
    <property type="entry name" value="LOTUS-like"/>
</dbReference>
<evidence type="ECO:0000313" key="2">
    <source>
        <dbReference type="EMBL" id="KAF2029873.1"/>
    </source>
</evidence>
<dbReference type="CDD" id="cd10146">
    <property type="entry name" value="LabA_like_C"/>
    <property type="match status" value="1"/>
</dbReference>
<dbReference type="Proteomes" id="UP000799777">
    <property type="component" value="Unassembled WGS sequence"/>
</dbReference>
<evidence type="ECO:0000259" key="1">
    <source>
        <dbReference type="PROSITE" id="PS51644"/>
    </source>
</evidence>
<dbReference type="PROSITE" id="PS51644">
    <property type="entry name" value="HTH_OST"/>
    <property type="match status" value="1"/>
</dbReference>
<comment type="caution">
    <text evidence="2">The sequence shown here is derived from an EMBL/GenBank/DDBJ whole genome shotgun (WGS) entry which is preliminary data.</text>
</comment>
<dbReference type="GO" id="GO:0004540">
    <property type="term" value="F:RNA nuclease activity"/>
    <property type="evidence" value="ECO:0007669"/>
    <property type="project" value="InterPro"/>
</dbReference>
<dbReference type="AlphaFoldDB" id="A0A9P4H843"/>
<dbReference type="Pfam" id="PF12872">
    <property type="entry name" value="OST-HTH"/>
    <property type="match status" value="1"/>
</dbReference>
<protein>
    <recommendedName>
        <fullName evidence="1">HTH OST-type domain-containing protein</fullName>
    </recommendedName>
</protein>
<feature type="domain" description="HTH OST-type" evidence="1">
    <location>
        <begin position="145"/>
        <end position="222"/>
    </location>
</feature>
<dbReference type="InterPro" id="IPR025605">
    <property type="entry name" value="OST-HTH/LOTUS_dom"/>
</dbReference>
<evidence type="ECO:0000313" key="3">
    <source>
        <dbReference type="Proteomes" id="UP000799777"/>
    </source>
</evidence>
<organism evidence="2 3">
    <name type="scientific">Setomelanomma holmii</name>
    <dbReference type="NCBI Taxonomy" id="210430"/>
    <lineage>
        <taxon>Eukaryota</taxon>
        <taxon>Fungi</taxon>
        <taxon>Dikarya</taxon>
        <taxon>Ascomycota</taxon>
        <taxon>Pezizomycotina</taxon>
        <taxon>Dothideomycetes</taxon>
        <taxon>Pleosporomycetidae</taxon>
        <taxon>Pleosporales</taxon>
        <taxon>Pleosporineae</taxon>
        <taxon>Phaeosphaeriaceae</taxon>
        <taxon>Setomelanomma</taxon>
    </lineage>
</organism>
<dbReference type="EMBL" id="ML978196">
    <property type="protein sequence ID" value="KAF2029873.1"/>
    <property type="molecule type" value="Genomic_DNA"/>
</dbReference>
<dbReference type="PANTHER" id="PTHR35811">
    <property type="entry name" value="SLR1870 PROTEIN"/>
    <property type="match status" value="1"/>
</dbReference>
<dbReference type="CDD" id="cd11297">
    <property type="entry name" value="PIN_LabA-like_N_1"/>
    <property type="match status" value="1"/>
</dbReference>
<dbReference type="Pfam" id="PF01936">
    <property type="entry name" value="NYN"/>
    <property type="match status" value="1"/>
</dbReference>
<accession>A0A9P4H843</accession>
<name>A0A9P4H843_9PLEO</name>